<evidence type="ECO:0000313" key="4">
    <source>
        <dbReference type="Proteomes" id="UP000244571"/>
    </source>
</evidence>
<dbReference type="OrthoDB" id="9781349at2"/>
<feature type="domain" description="DUF112" evidence="2">
    <location>
        <begin position="20"/>
        <end position="439"/>
    </location>
</feature>
<dbReference type="InterPro" id="IPR002823">
    <property type="entry name" value="DUF112_TM"/>
</dbReference>
<dbReference type="PANTHER" id="PTHR35342:SF5">
    <property type="entry name" value="TRICARBOXYLIC TRANSPORT PROTEIN"/>
    <property type="match status" value="1"/>
</dbReference>
<feature type="transmembrane region" description="Helical" evidence="1">
    <location>
        <begin position="414"/>
        <end position="432"/>
    </location>
</feature>
<dbReference type="PANTHER" id="PTHR35342">
    <property type="entry name" value="TRICARBOXYLIC TRANSPORT PROTEIN"/>
    <property type="match status" value="1"/>
</dbReference>
<dbReference type="KEGG" id="boz:DBV39_18445"/>
<feature type="transmembrane region" description="Helical" evidence="1">
    <location>
        <begin position="138"/>
        <end position="158"/>
    </location>
</feature>
<feature type="transmembrane region" description="Helical" evidence="1">
    <location>
        <begin position="108"/>
        <end position="132"/>
    </location>
</feature>
<sequence length="506" mass="53344">MELLDSLIVGFYSAIRPEILMFCFFGVFLGTVVGVLPGIGPLAAISLLLPITYHIEPTAAIVMLAGVYYGAEYGGSTASILLNLPGTAANAVTCLDGHPMAKQGRAGVALFMTTIASLAGGITGVVAMILFSPAIVEIGLSFGPAEYFSLMVLGLIAASTLTSGSPAKGLAMVVLGLLLGTVGTDINSGIPRFDFNIPEMMDGISLVALAMGLFGISEIVSSITVSRGSKITEKITMRTMMPKKKDFKDSAMPIVRGAGLGGFFGALPGTGAAIASFVSYAVEKKVAKDPSIFGKGAIQGIAAPEAANNAAAQTAFIPTLTLGIPGSATMAMMLGALIIHGIQPGPMLMAEQPDLFWGLIISFLIGNFLLVILNIPLIGLWVSLLNIPYRLLYPAILVFIMMGVYSVHNNVFDIYLVALIGIVGYGLLILRFEPAPLLLGFILGPLMEENMRRALLLSRGDLATFIDRPISMWLLIISAAILGWSLISAIRKMAQRKTLERERAEA</sequence>
<dbReference type="RefSeq" id="WP_108622849.1">
    <property type="nucleotide sequence ID" value="NZ_CP028901.1"/>
</dbReference>
<feature type="transmembrane region" description="Helical" evidence="1">
    <location>
        <begin position="470"/>
        <end position="490"/>
    </location>
</feature>
<feature type="transmembrane region" description="Helical" evidence="1">
    <location>
        <begin position="355"/>
        <end position="381"/>
    </location>
</feature>
<feature type="transmembrane region" description="Helical" evidence="1">
    <location>
        <begin position="387"/>
        <end position="407"/>
    </location>
</feature>
<name>A0A2R4XNK7_9BURK</name>
<dbReference type="Proteomes" id="UP000244571">
    <property type="component" value="Chromosome"/>
</dbReference>
<protein>
    <recommendedName>
        <fullName evidence="2">DUF112 domain-containing protein</fullName>
    </recommendedName>
</protein>
<keyword evidence="1" id="KW-0812">Transmembrane</keyword>
<feature type="transmembrane region" description="Helical" evidence="1">
    <location>
        <begin position="20"/>
        <end position="45"/>
    </location>
</feature>
<accession>A0A2R4XNK7</accession>
<dbReference type="EMBL" id="CP028901">
    <property type="protein sequence ID" value="AWB35393.1"/>
    <property type="molecule type" value="Genomic_DNA"/>
</dbReference>
<reference evidence="3 4" key="1">
    <citation type="submission" date="2018-04" db="EMBL/GenBank/DDBJ databases">
        <title>Bordetella sp. HZ20 isolated from seawater.</title>
        <authorList>
            <person name="Sun C."/>
        </authorList>
    </citation>
    <scope>NUCLEOTIDE SEQUENCE [LARGE SCALE GENOMIC DNA]</scope>
    <source>
        <strain evidence="3 4">HZ20</strain>
    </source>
</reference>
<dbReference type="AlphaFoldDB" id="A0A2R4XNK7"/>
<feature type="transmembrane region" description="Helical" evidence="1">
    <location>
        <begin position="51"/>
        <end position="71"/>
    </location>
</feature>
<proteinExistence type="predicted"/>
<keyword evidence="1" id="KW-0472">Membrane</keyword>
<feature type="transmembrane region" description="Helical" evidence="1">
    <location>
        <begin position="322"/>
        <end position="343"/>
    </location>
</feature>
<dbReference type="Pfam" id="PF01970">
    <property type="entry name" value="TctA"/>
    <property type="match status" value="1"/>
</dbReference>
<feature type="transmembrane region" description="Helical" evidence="1">
    <location>
        <begin position="170"/>
        <end position="191"/>
    </location>
</feature>
<feature type="transmembrane region" description="Helical" evidence="1">
    <location>
        <begin position="254"/>
        <end position="282"/>
    </location>
</feature>
<evidence type="ECO:0000259" key="2">
    <source>
        <dbReference type="Pfam" id="PF01970"/>
    </source>
</evidence>
<keyword evidence="1" id="KW-1133">Transmembrane helix</keyword>
<keyword evidence="4" id="KW-1185">Reference proteome</keyword>
<gene>
    <name evidence="3" type="ORF">DBV39_18445</name>
</gene>
<evidence type="ECO:0000313" key="3">
    <source>
        <dbReference type="EMBL" id="AWB35393.1"/>
    </source>
</evidence>
<feature type="transmembrane region" description="Helical" evidence="1">
    <location>
        <begin position="203"/>
        <end position="225"/>
    </location>
</feature>
<organism evidence="3 4">
    <name type="scientific">Orrella marina</name>
    <dbReference type="NCBI Taxonomy" id="2163011"/>
    <lineage>
        <taxon>Bacteria</taxon>
        <taxon>Pseudomonadati</taxon>
        <taxon>Pseudomonadota</taxon>
        <taxon>Betaproteobacteria</taxon>
        <taxon>Burkholderiales</taxon>
        <taxon>Alcaligenaceae</taxon>
        <taxon>Orrella</taxon>
    </lineage>
</organism>
<evidence type="ECO:0000256" key="1">
    <source>
        <dbReference type="SAM" id="Phobius"/>
    </source>
</evidence>